<dbReference type="SUPFAM" id="SSF56935">
    <property type="entry name" value="Porins"/>
    <property type="match status" value="1"/>
</dbReference>
<comment type="subcellular location">
    <subcellularLocation>
        <location evidence="1 7">Cell outer membrane</location>
        <topology evidence="1 7">Multi-pass membrane protein</topology>
    </subcellularLocation>
</comment>
<evidence type="ECO:0000256" key="5">
    <source>
        <dbReference type="ARBA" id="ARBA00023136"/>
    </source>
</evidence>
<keyword evidence="4 7" id="KW-0812">Transmembrane</keyword>
<evidence type="ECO:0000256" key="7">
    <source>
        <dbReference type="PROSITE-ProRule" id="PRU01360"/>
    </source>
</evidence>
<dbReference type="PROSITE" id="PS52016">
    <property type="entry name" value="TONB_DEPENDENT_REC_3"/>
    <property type="match status" value="1"/>
</dbReference>
<dbReference type="InterPro" id="IPR036942">
    <property type="entry name" value="Beta-barrel_TonB_sf"/>
</dbReference>
<dbReference type="AlphaFoldDB" id="A0A7J5KAC1"/>
<dbReference type="NCBIfam" id="TIGR04057">
    <property type="entry name" value="SusC_RagA_signa"/>
    <property type="match status" value="1"/>
</dbReference>
<accession>A0A7J5KAC1</accession>
<keyword evidence="3 7" id="KW-1134">Transmembrane beta strand</keyword>
<protein>
    <submittedName>
        <fullName evidence="9">SusC/RagA family TonB-linked outer membrane protein</fullName>
    </submittedName>
</protein>
<keyword evidence="6 7" id="KW-0998">Cell outer membrane</keyword>
<dbReference type="EMBL" id="WCRS01000007">
    <property type="protein sequence ID" value="KAB4473631.1"/>
    <property type="molecule type" value="Genomic_DNA"/>
</dbReference>
<proteinExistence type="inferred from homology"/>
<organism evidence="9 10">
    <name type="scientific">Bacteroides thetaiotaomicron</name>
    <dbReference type="NCBI Taxonomy" id="818"/>
    <lineage>
        <taxon>Bacteria</taxon>
        <taxon>Pseudomonadati</taxon>
        <taxon>Bacteroidota</taxon>
        <taxon>Bacteroidia</taxon>
        <taxon>Bacteroidales</taxon>
        <taxon>Bacteroidaceae</taxon>
        <taxon>Bacteroides</taxon>
    </lineage>
</organism>
<dbReference type="InterPro" id="IPR023996">
    <property type="entry name" value="TonB-dep_OMP_SusC/RagA"/>
</dbReference>
<sequence>RLLTKMYIFVYCIKKDKTPSSSRTLLVSYIGMKSQEIPIKAGVIKIAMKSDAEVLDEVVVTGYQKIDRKLFTGAASRVKMDDIKLGGESDISKFLEGQVAGVSIQTPSSTFGTAPKIRVRGASSIYGNQKPLWVVDGVVLEDAVEVSIDQLNSGDLSTLVSSGVAGLNSDDIESMQILKDVSATALYGARAMNGVIVVTTKKGRSGKINVNYSTNIAIRPRPTYDDYNILNSRDQMSINRELYEKGWTNVAKTQFASAHGPYGKMFDLIAKGELNWVDNTDQLNDFLRKYEIANTDWFDALFQTGVQQQHTVSFSGGGEKSTIYASIGYLHDNGWTISDKVNRYTALLKGTFNITKRFSITTQANLSYRDQKLSGVSDSKNDADGVNRWTGRIERNFDNNPFLYALTTSRGIRAYDESGNLEYFRRNYADYNIIDELSKNITGVTVRDMSFLADLKYDILPNLTVSGKISARYFQSETSRTIHENSNEANSYRAGTMPGDSEVVRDANDLLYEKPGSTTGIKYSILPEGGIYSVINDIMSNYYMTANINWNPRIGDDHMFTSLFGTEVRYVDRERNFSDGYGHFFDGGNVSKPSPNYIEYLSMNGKSYFGKEATHDRFAAFFLNYGYSYQGKYTFNGTVRYDGSNRLGKSRTARWLPTWNLSGKWAMKEENFLKDIEWLSTLNLRATYGLNASLGNASNSTLVARSQASSRPFNPDLSELEIYISQLENSDLTWEKQYELNLGADIGFFDNRLNLEFNYYRRRGFDLIGDYQSNGVGGQSVKIGNIADMNSHGFEVAINATPLIIDGFRWNINLNYSYHKNTIKNLITNDWVSKAVSSYGVPVENGPVRGIYSSRFAGLDNQGVPLFYNRNNEKVRYLNVQTDDFSDFVYSGNLEPTTDAGMQHTFSYKGITLSALFTGQFGHKKRVMQNFSYQYNDSQALTSHLKNRWRVAGDENVTNIPAIQDADMMNKNNATDIRTAYQLYGMSDLWLANASFIRLKNLSINYSLPQKWLKATKLNNINIGLQATNLALLWLADREKLGGEDPEFSWSGGTSMPISRQYTMTFSIGF</sequence>
<reference evidence="9 10" key="1">
    <citation type="journal article" date="2019" name="Nat. Med.">
        <title>A library of human gut bacterial isolates paired with longitudinal multiomics data enables mechanistic microbiome research.</title>
        <authorList>
            <person name="Poyet M."/>
            <person name="Groussin M."/>
            <person name="Gibbons S.M."/>
            <person name="Avila-Pacheco J."/>
            <person name="Jiang X."/>
            <person name="Kearney S.M."/>
            <person name="Perrotta A.R."/>
            <person name="Berdy B."/>
            <person name="Zhao S."/>
            <person name="Lieberman T.D."/>
            <person name="Swanson P.K."/>
            <person name="Smith M."/>
            <person name="Roesemann S."/>
            <person name="Alexander J.E."/>
            <person name="Rich S.A."/>
            <person name="Livny J."/>
            <person name="Vlamakis H."/>
            <person name="Clish C."/>
            <person name="Bullock K."/>
            <person name="Deik A."/>
            <person name="Scott J."/>
            <person name="Pierce K.A."/>
            <person name="Xavier R.J."/>
            <person name="Alm E.J."/>
        </authorList>
    </citation>
    <scope>NUCLEOTIDE SEQUENCE [LARGE SCALE GENOMIC DNA]</scope>
    <source>
        <strain evidence="9 10">BIOML-A156</strain>
    </source>
</reference>
<dbReference type="Proteomes" id="UP000488521">
    <property type="component" value="Unassembled WGS sequence"/>
</dbReference>
<evidence type="ECO:0000313" key="10">
    <source>
        <dbReference type="Proteomes" id="UP000488521"/>
    </source>
</evidence>
<evidence type="ECO:0000256" key="2">
    <source>
        <dbReference type="ARBA" id="ARBA00022448"/>
    </source>
</evidence>
<evidence type="ECO:0000259" key="8">
    <source>
        <dbReference type="Pfam" id="PF07715"/>
    </source>
</evidence>
<gene>
    <name evidence="9" type="ORF">GAN59_12320</name>
</gene>
<dbReference type="InterPro" id="IPR037066">
    <property type="entry name" value="Plug_dom_sf"/>
</dbReference>
<dbReference type="Pfam" id="PF07715">
    <property type="entry name" value="Plug"/>
    <property type="match status" value="1"/>
</dbReference>
<evidence type="ECO:0000256" key="4">
    <source>
        <dbReference type="ARBA" id="ARBA00022692"/>
    </source>
</evidence>
<evidence type="ECO:0000256" key="3">
    <source>
        <dbReference type="ARBA" id="ARBA00022452"/>
    </source>
</evidence>
<dbReference type="Gene3D" id="2.40.170.20">
    <property type="entry name" value="TonB-dependent receptor, beta-barrel domain"/>
    <property type="match status" value="1"/>
</dbReference>
<evidence type="ECO:0000256" key="1">
    <source>
        <dbReference type="ARBA" id="ARBA00004571"/>
    </source>
</evidence>
<evidence type="ECO:0000256" key="6">
    <source>
        <dbReference type="ARBA" id="ARBA00023237"/>
    </source>
</evidence>
<comment type="caution">
    <text evidence="9">The sequence shown here is derived from an EMBL/GenBank/DDBJ whole genome shotgun (WGS) entry which is preliminary data.</text>
</comment>
<keyword evidence="2 7" id="KW-0813">Transport</keyword>
<comment type="similarity">
    <text evidence="7">Belongs to the TonB-dependent receptor family.</text>
</comment>
<evidence type="ECO:0000313" key="9">
    <source>
        <dbReference type="EMBL" id="KAB4473631.1"/>
    </source>
</evidence>
<dbReference type="InterPro" id="IPR012910">
    <property type="entry name" value="Plug_dom"/>
</dbReference>
<dbReference type="Gene3D" id="2.170.130.10">
    <property type="entry name" value="TonB-dependent receptor, plug domain"/>
    <property type="match status" value="1"/>
</dbReference>
<feature type="non-terminal residue" evidence="9">
    <location>
        <position position="1"/>
    </location>
</feature>
<dbReference type="InterPro" id="IPR039426">
    <property type="entry name" value="TonB-dep_rcpt-like"/>
</dbReference>
<feature type="domain" description="TonB-dependent receptor plug" evidence="8">
    <location>
        <begin position="72"/>
        <end position="195"/>
    </location>
</feature>
<dbReference type="NCBIfam" id="TIGR04056">
    <property type="entry name" value="OMP_RagA_SusC"/>
    <property type="match status" value="1"/>
</dbReference>
<name>A0A7J5KAC1_BACT4</name>
<dbReference type="GO" id="GO:0009279">
    <property type="term" value="C:cell outer membrane"/>
    <property type="evidence" value="ECO:0007669"/>
    <property type="project" value="UniProtKB-SubCell"/>
</dbReference>
<dbReference type="InterPro" id="IPR023997">
    <property type="entry name" value="TonB-dep_OMP_SusC/RagA_CS"/>
</dbReference>
<keyword evidence="5 7" id="KW-0472">Membrane</keyword>